<dbReference type="Pfam" id="PF03703">
    <property type="entry name" value="bPH_2"/>
    <property type="match status" value="2"/>
</dbReference>
<sequence length="502" mass="56764">MTERTAQQHPIKLLSYTTRYFWLLIIPIVRSLYSLSLDANAFKTWLKGTWFDLIVVAAILVFAWLRLVSVTFTFDHEKIIVRRGIFVAAQDVVWYKEISTLSIKQGFLYRLVGASTVYIGTNAGIFDKADITLVMKRSDADRLYASVKGSRAKSLNYSISTNRLKLLIFSILSSSTLSGVIVALAFIVETWQVFDREVEARIILDTLSEFADRLSVIVPPIAAGISIIIAGSWLISFITNVFYFWGYVLTKCSDSLYLKSGLLSRNRHIIKLDRINYIDLKKSFLARMLRISSLHCQCSGYGSTGRSELSVVMPITSSREISGAISEVFPDYPSPRIELKPAPRSFMGFYFWPALLCVIPLAAYALINAMLPTWSSVAQTAMIIAEIPIVWLAVVKTLSVFTTGIGMSEGHIIMRYSKRYTFHTVIAPKDRITKVVLRQSAMQHISGNCTAIIYTSSDSKTRHHIYGLKLDRALSFFDRDEFDLFYRESTKDSFSKLFSKKA</sequence>
<gene>
    <name evidence="3" type="ORF">IAD01_03300</name>
</gene>
<feature type="transmembrane region" description="Helical" evidence="1">
    <location>
        <begin position="349"/>
        <end position="367"/>
    </location>
</feature>
<name>A0A9D1EN68_9FIRM</name>
<comment type="caution">
    <text evidence="3">The sequence shown here is derived from an EMBL/GenBank/DDBJ whole genome shotgun (WGS) entry which is preliminary data.</text>
</comment>
<evidence type="ECO:0000256" key="1">
    <source>
        <dbReference type="SAM" id="Phobius"/>
    </source>
</evidence>
<feature type="transmembrane region" description="Helical" evidence="1">
    <location>
        <begin position="221"/>
        <end position="245"/>
    </location>
</feature>
<dbReference type="Proteomes" id="UP000823982">
    <property type="component" value="Unassembled WGS sequence"/>
</dbReference>
<feature type="transmembrane region" description="Helical" evidence="1">
    <location>
        <begin position="387"/>
        <end position="408"/>
    </location>
</feature>
<feature type="domain" description="YdbS-like PH" evidence="2">
    <location>
        <begin position="71"/>
        <end position="129"/>
    </location>
</feature>
<evidence type="ECO:0000313" key="4">
    <source>
        <dbReference type="Proteomes" id="UP000823982"/>
    </source>
</evidence>
<accession>A0A9D1EN68</accession>
<dbReference type="EMBL" id="DVIR01000030">
    <property type="protein sequence ID" value="HIS24410.1"/>
    <property type="molecule type" value="Genomic_DNA"/>
</dbReference>
<reference evidence="3" key="1">
    <citation type="submission" date="2020-10" db="EMBL/GenBank/DDBJ databases">
        <authorList>
            <person name="Gilroy R."/>
        </authorList>
    </citation>
    <scope>NUCLEOTIDE SEQUENCE</scope>
    <source>
        <strain evidence="3">CHK157-1446</strain>
    </source>
</reference>
<dbReference type="InterPro" id="IPR005182">
    <property type="entry name" value="YdbS-like_PH"/>
</dbReference>
<organism evidence="3 4">
    <name type="scientific">Candidatus Faeciplasma gallinarum</name>
    <dbReference type="NCBI Taxonomy" id="2840799"/>
    <lineage>
        <taxon>Bacteria</taxon>
        <taxon>Bacillati</taxon>
        <taxon>Bacillota</taxon>
        <taxon>Clostridia</taxon>
        <taxon>Eubacteriales</taxon>
        <taxon>Oscillospiraceae</taxon>
        <taxon>Oscillospiraceae incertae sedis</taxon>
        <taxon>Candidatus Faeciplasma</taxon>
    </lineage>
</organism>
<evidence type="ECO:0000313" key="3">
    <source>
        <dbReference type="EMBL" id="HIS24410.1"/>
    </source>
</evidence>
<keyword evidence="1" id="KW-0472">Membrane</keyword>
<feature type="transmembrane region" description="Helical" evidence="1">
    <location>
        <begin position="20"/>
        <end position="37"/>
    </location>
</feature>
<feature type="transmembrane region" description="Helical" evidence="1">
    <location>
        <begin position="166"/>
        <end position="188"/>
    </location>
</feature>
<feature type="transmembrane region" description="Helical" evidence="1">
    <location>
        <begin position="49"/>
        <end position="74"/>
    </location>
</feature>
<feature type="domain" description="YdbS-like PH" evidence="2">
    <location>
        <begin position="243"/>
        <end position="303"/>
    </location>
</feature>
<dbReference type="AlphaFoldDB" id="A0A9D1EN68"/>
<proteinExistence type="predicted"/>
<evidence type="ECO:0000259" key="2">
    <source>
        <dbReference type="Pfam" id="PF03703"/>
    </source>
</evidence>
<reference evidence="3" key="2">
    <citation type="journal article" date="2021" name="PeerJ">
        <title>Extensive microbial diversity within the chicken gut microbiome revealed by metagenomics and culture.</title>
        <authorList>
            <person name="Gilroy R."/>
            <person name="Ravi A."/>
            <person name="Getino M."/>
            <person name="Pursley I."/>
            <person name="Horton D.L."/>
            <person name="Alikhan N.F."/>
            <person name="Baker D."/>
            <person name="Gharbi K."/>
            <person name="Hall N."/>
            <person name="Watson M."/>
            <person name="Adriaenssens E.M."/>
            <person name="Foster-Nyarko E."/>
            <person name="Jarju S."/>
            <person name="Secka A."/>
            <person name="Antonio M."/>
            <person name="Oren A."/>
            <person name="Chaudhuri R.R."/>
            <person name="La Ragione R."/>
            <person name="Hildebrand F."/>
            <person name="Pallen M.J."/>
        </authorList>
    </citation>
    <scope>NUCLEOTIDE SEQUENCE</scope>
    <source>
        <strain evidence="3">CHK157-1446</strain>
    </source>
</reference>
<keyword evidence="1" id="KW-0812">Transmembrane</keyword>
<protein>
    <submittedName>
        <fullName evidence="3">PH domain-containing protein</fullName>
    </submittedName>
</protein>
<dbReference type="PANTHER" id="PTHR34473">
    <property type="entry name" value="UPF0699 TRANSMEMBRANE PROTEIN YDBS"/>
    <property type="match status" value="1"/>
</dbReference>
<dbReference type="PANTHER" id="PTHR34473:SF2">
    <property type="entry name" value="UPF0699 TRANSMEMBRANE PROTEIN YDBT"/>
    <property type="match status" value="1"/>
</dbReference>
<keyword evidence="1" id="KW-1133">Transmembrane helix</keyword>